<keyword evidence="3" id="KW-1185">Reference proteome</keyword>
<evidence type="ECO:0000259" key="1">
    <source>
        <dbReference type="Pfam" id="PF13503"/>
    </source>
</evidence>
<reference evidence="3" key="1">
    <citation type="journal article" date="2019" name="Int. J. Syst. Evol. Microbiol.">
        <title>The Global Catalogue of Microorganisms (GCM) 10K type strain sequencing project: providing services to taxonomists for standard genome sequencing and annotation.</title>
        <authorList>
            <consortium name="The Broad Institute Genomics Platform"/>
            <consortium name="The Broad Institute Genome Sequencing Center for Infectious Disease"/>
            <person name="Wu L."/>
            <person name="Ma J."/>
        </authorList>
    </citation>
    <scope>NUCLEOTIDE SEQUENCE [LARGE SCALE GENOMIC DNA]</scope>
    <source>
        <strain evidence="3">CGMCC 4.7608</strain>
    </source>
</reference>
<dbReference type="Pfam" id="PF13503">
    <property type="entry name" value="DUF4123"/>
    <property type="match status" value="1"/>
</dbReference>
<dbReference type="Proteomes" id="UP001595999">
    <property type="component" value="Unassembled WGS sequence"/>
</dbReference>
<sequence>MNAAMEPDLNALLAQDPAPAGLYLLIDRSQHDPLLGLWDGPVPEQAIHPLRDLLFEAAPERAPALLDPAAWPDMSSRLRLSWLQNMLWAYDRTINSLSEYYLSGWLLADAPAAEVADHLSRLLPQQHPSGELRHLRVYDPQVFHLLIEKLPAEQRRALLGPVRHWWYSAKAKQLAVVSADPAQRPPPGGFLLPDHTWHWLEILPDILLMRYLLPLLQDAAEGRLPARELDLDRAAAWLDLARARGWTRAGDEAAGYAVLLELLGPDDAELPALLALLEVCRAPDYPAGLYNYLIFQFQSQDWPRVLDTIRPRRHRNFRS</sequence>
<feature type="domain" description="DUF4123" evidence="1">
    <location>
        <begin position="22"/>
        <end position="157"/>
    </location>
</feature>
<accession>A0ABV8ZYI9</accession>
<comment type="caution">
    <text evidence="2">The sequence shown here is derived from an EMBL/GenBank/DDBJ whole genome shotgun (WGS) entry which is preliminary data.</text>
</comment>
<dbReference type="InterPro" id="IPR025391">
    <property type="entry name" value="DUF4123"/>
</dbReference>
<organism evidence="2 3">
    <name type="scientific">Chromobacterium aquaticum</name>
    <dbReference type="NCBI Taxonomy" id="467180"/>
    <lineage>
        <taxon>Bacteria</taxon>
        <taxon>Pseudomonadati</taxon>
        <taxon>Pseudomonadota</taxon>
        <taxon>Betaproteobacteria</taxon>
        <taxon>Neisseriales</taxon>
        <taxon>Chromobacteriaceae</taxon>
        <taxon>Chromobacterium</taxon>
    </lineage>
</organism>
<dbReference type="EMBL" id="JBHSEK010000019">
    <property type="protein sequence ID" value="MFC4492042.1"/>
    <property type="molecule type" value="Genomic_DNA"/>
</dbReference>
<dbReference type="RefSeq" id="WP_231465659.1">
    <property type="nucleotide sequence ID" value="NZ_JAJOHW010000254.1"/>
</dbReference>
<evidence type="ECO:0000313" key="2">
    <source>
        <dbReference type="EMBL" id="MFC4492042.1"/>
    </source>
</evidence>
<proteinExistence type="predicted"/>
<evidence type="ECO:0000313" key="3">
    <source>
        <dbReference type="Proteomes" id="UP001595999"/>
    </source>
</evidence>
<gene>
    <name evidence="2" type="ORF">ACFO0R_20715</name>
</gene>
<name>A0ABV8ZYI9_9NEIS</name>
<protein>
    <submittedName>
        <fullName evidence="2">DUF4123 domain-containing protein</fullName>
    </submittedName>
</protein>